<organism evidence="3 4">
    <name type="scientific">Ferrigenium kumadai</name>
    <dbReference type="NCBI Taxonomy" id="1682490"/>
    <lineage>
        <taxon>Bacteria</taxon>
        <taxon>Pseudomonadati</taxon>
        <taxon>Pseudomonadota</taxon>
        <taxon>Betaproteobacteria</taxon>
        <taxon>Nitrosomonadales</taxon>
        <taxon>Gallionellaceae</taxon>
        <taxon>Ferrigenium</taxon>
    </lineage>
</organism>
<dbReference type="InterPro" id="IPR046342">
    <property type="entry name" value="CBS_dom_sf"/>
</dbReference>
<dbReference type="Proteomes" id="UP001319121">
    <property type="component" value="Chromosome"/>
</dbReference>
<dbReference type="Gene3D" id="3.10.580.10">
    <property type="entry name" value="CBS-domain"/>
    <property type="match status" value="1"/>
</dbReference>
<evidence type="ECO:0000259" key="2">
    <source>
        <dbReference type="PROSITE" id="PS51371"/>
    </source>
</evidence>
<evidence type="ECO:0000313" key="3">
    <source>
        <dbReference type="EMBL" id="BBI99995.1"/>
    </source>
</evidence>
<dbReference type="KEGG" id="fku:FGKAn22_16880"/>
<keyword evidence="4" id="KW-1185">Reference proteome</keyword>
<sequence>MIREYNALQSSLLKSGSSFVRPVQSFPERVKLSDPATDVMTDLGKVSVVNVRSKTSMDKANAKMIRYGVRMLLVLDDNDQVAGLLTATDVLGEKPMRFLQNMGGTHADIMVRDIMTTQRELEVLKIEDVRNATVGDIVATLKQHNRQHAMVVDEAADGRQSVCGLFSITQIARQLGAQVQSFELARTFDEIEAVIARG</sequence>
<proteinExistence type="predicted"/>
<keyword evidence="1" id="KW-0129">CBS domain</keyword>
<dbReference type="AlphaFoldDB" id="A0AAN1W033"/>
<reference evidence="3 4" key="1">
    <citation type="submission" date="2019-03" db="EMBL/GenBank/DDBJ databases">
        <title>Complete genome sequence of Ferrigenium kumadai strain An22, a microaerophilic iron-oxidizing bacterium isolated from a paddy field soil.</title>
        <authorList>
            <person name="Watanabe T."/>
            <person name="Asakawa S."/>
        </authorList>
    </citation>
    <scope>NUCLEOTIDE SEQUENCE [LARGE SCALE GENOMIC DNA]</scope>
    <source>
        <strain evidence="3 4">An22</strain>
    </source>
</reference>
<dbReference type="SMART" id="SM00116">
    <property type="entry name" value="CBS"/>
    <property type="match status" value="2"/>
</dbReference>
<dbReference type="Pfam" id="PF00571">
    <property type="entry name" value="CBS"/>
    <property type="match status" value="1"/>
</dbReference>
<dbReference type="CDD" id="cd04640">
    <property type="entry name" value="CBS_pair_proteobact"/>
    <property type="match status" value="1"/>
</dbReference>
<feature type="domain" description="CBS" evidence="2">
    <location>
        <begin position="40"/>
        <end position="101"/>
    </location>
</feature>
<dbReference type="RefSeq" id="WP_212785256.1">
    <property type="nucleotide sequence ID" value="NZ_AP019536.1"/>
</dbReference>
<dbReference type="SUPFAM" id="SSF54631">
    <property type="entry name" value="CBS-domain pair"/>
    <property type="match status" value="1"/>
</dbReference>
<evidence type="ECO:0000313" key="4">
    <source>
        <dbReference type="Proteomes" id="UP001319121"/>
    </source>
</evidence>
<gene>
    <name evidence="3" type="ORF">FGKAn22_16880</name>
</gene>
<dbReference type="EMBL" id="AP019536">
    <property type="protein sequence ID" value="BBI99995.1"/>
    <property type="molecule type" value="Genomic_DNA"/>
</dbReference>
<evidence type="ECO:0000256" key="1">
    <source>
        <dbReference type="PROSITE-ProRule" id="PRU00703"/>
    </source>
</evidence>
<protein>
    <recommendedName>
        <fullName evidence="2">CBS domain-containing protein</fullName>
    </recommendedName>
</protein>
<accession>A0AAN1W033</accession>
<dbReference type="InterPro" id="IPR000644">
    <property type="entry name" value="CBS_dom"/>
</dbReference>
<feature type="domain" description="CBS" evidence="2">
    <location>
        <begin position="115"/>
        <end position="181"/>
    </location>
</feature>
<name>A0AAN1W033_9PROT</name>
<dbReference type="PROSITE" id="PS51371">
    <property type="entry name" value="CBS"/>
    <property type="match status" value="2"/>
</dbReference>